<dbReference type="EMBL" id="CAMXCT030006743">
    <property type="protein sequence ID" value="CAL4806637.1"/>
    <property type="molecule type" value="Genomic_DNA"/>
</dbReference>
<reference evidence="1" key="1">
    <citation type="submission" date="2022-10" db="EMBL/GenBank/DDBJ databases">
        <authorList>
            <person name="Chen Y."/>
            <person name="Dougan E. K."/>
            <person name="Chan C."/>
            <person name="Rhodes N."/>
            <person name="Thang M."/>
        </authorList>
    </citation>
    <scope>NUCLEOTIDE SEQUENCE</scope>
</reference>
<dbReference type="OrthoDB" id="10267714at2759"/>
<keyword evidence="3" id="KW-1185">Reference proteome</keyword>
<reference evidence="2 3" key="2">
    <citation type="submission" date="2024-05" db="EMBL/GenBank/DDBJ databases">
        <authorList>
            <person name="Chen Y."/>
            <person name="Shah S."/>
            <person name="Dougan E. K."/>
            <person name="Thang M."/>
            <person name="Chan C."/>
        </authorList>
    </citation>
    <scope>NUCLEOTIDE SEQUENCE [LARGE SCALE GENOMIC DNA]</scope>
</reference>
<dbReference type="AlphaFoldDB" id="A0A9P1GR48"/>
<dbReference type="EMBL" id="CAMXCT010006743">
    <property type="protein sequence ID" value="CAI4019325.1"/>
    <property type="molecule type" value="Genomic_DNA"/>
</dbReference>
<organism evidence="1">
    <name type="scientific">Cladocopium goreaui</name>
    <dbReference type="NCBI Taxonomy" id="2562237"/>
    <lineage>
        <taxon>Eukaryota</taxon>
        <taxon>Sar</taxon>
        <taxon>Alveolata</taxon>
        <taxon>Dinophyceae</taxon>
        <taxon>Suessiales</taxon>
        <taxon>Symbiodiniaceae</taxon>
        <taxon>Cladocopium</taxon>
    </lineage>
</organism>
<evidence type="ECO:0000313" key="3">
    <source>
        <dbReference type="Proteomes" id="UP001152797"/>
    </source>
</evidence>
<dbReference type="Proteomes" id="UP001152797">
    <property type="component" value="Unassembled WGS sequence"/>
</dbReference>
<evidence type="ECO:0000313" key="2">
    <source>
        <dbReference type="EMBL" id="CAL4806637.1"/>
    </source>
</evidence>
<protein>
    <submittedName>
        <fullName evidence="1">Uncharacterized protein</fullName>
    </submittedName>
</protein>
<gene>
    <name evidence="1" type="ORF">C1SCF055_LOCUS43831</name>
</gene>
<dbReference type="EMBL" id="CAMXCT020006743">
    <property type="protein sequence ID" value="CAL1172700.1"/>
    <property type="molecule type" value="Genomic_DNA"/>
</dbReference>
<proteinExistence type="predicted"/>
<comment type="caution">
    <text evidence="1">The sequence shown here is derived from an EMBL/GenBank/DDBJ whole genome shotgun (WGS) entry which is preliminary data.</text>
</comment>
<evidence type="ECO:0000313" key="1">
    <source>
        <dbReference type="EMBL" id="CAI4019325.1"/>
    </source>
</evidence>
<name>A0A9P1GR48_9DINO</name>
<sequence>MDARQRLQLLEKLHGSCGSKASQRLMLLTLAYPHTKQQECCFAETCSFEKAEYLQAATVAFSLYSALDRSVRHSGEAVPASSFAVTPVLEQQRAALLMLISALTLTPEQQLLMPGPCKPSFGATGEDMASLQSWFQEATEVAHKAAVSLQEAQTMLAELDLKCNQEPLAVEP</sequence>
<accession>A0A9P1GR48</accession>